<protein>
    <submittedName>
        <fullName evidence="9">Type I secretion outer membrane protein, TolC</fullName>
    </submittedName>
</protein>
<organism evidence="9 10">
    <name type="scientific">Rhodospirillum rubrum (strain ATCC 11170 / ATH 1.1.1 / DSM 467 / LMG 4362 / NCIMB 8255 / S1)</name>
    <dbReference type="NCBI Taxonomy" id="269796"/>
    <lineage>
        <taxon>Bacteria</taxon>
        <taxon>Pseudomonadati</taxon>
        <taxon>Pseudomonadota</taxon>
        <taxon>Alphaproteobacteria</taxon>
        <taxon>Rhodospirillales</taxon>
        <taxon>Rhodospirillaceae</taxon>
        <taxon>Rhodospirillum</taxon>
    </lineage>
</organism>
<dbReference type="GO" id="GO:0015288">
    <property type="term" value="F:porin activity"/>
    <property type="evidence" value="ECO:0007669"/>
    <property type="project" value="TreeGrafter"/>
</dbReference>
<keyword evidence="4" id="KW-1134">Transmembrane beta strand</keyword>
<evidence type="ECO:0000256" key="3">
    <source>
        <dbReference type="ARBA" id="ARBA00022448"/>
    </source>
</evidence>
<dbReference type="PATRIC" id="fig|269796.9.peg.1876"/>
<dbReference type="Proteomes" id="UP000001929">
    <property type="component" value="Chromosome"/>
</dbReference>
<reference evidence="9 10" key="1">
    <citation type="journal article" date="2011" name="Stand. Genomic Sci.">
        <title>Complete genome sequence of Rhodospirillum rubrum type strain (S1).</title>
        <authorList>
            <person name="Munk A.C."/>
            <person name="Copeland A."/>
            <person name="Lucas S."/>
            <person name="Lapidus A."/>
            <person name="Del Rio T.G."/>
            <person name="Barry K."/>
            <person name="Detter J.C."/>
            <person name="Hammon N."/>
            <person name="Israni S."/>
            <person name="Pitluck S."/>
            <person name="Brettin T."/>
            <person name="Bruce D."/>
            <person name="Han C."/>
            <person name="Tapia R."/>
            <person name="Gilna P."/>
            <person name="Schmutz J."/>
            <person name="Larimer F."/>
            <person name="Land M."/>
            <person name="Kyrpides N.C."/>
            <person name="Mavromatis K."/>
            <person name="Richardson P."/>
            <person name="Rohde M."/>
            <person name="Goker M."/>
            <person name="Klenk H.P."/>
            <person name="Zhang Y."/>
            <person name="Roberts G.P."/>
            <person name="Reslewic S."/>
            <person name="Schwartz D.C."/>
        </authorList>
    </citation>
    <scope>NUCLEOTIDE SEQUENCE [LARGE SCALE GENOMIC DNA]</scope>
    <source>
        <strain evidence="10">ATCC 11170 / ATH 1.1.1 / DSM 467 / LMG 4362 / NCIMB 8255 / S1</strain>
    </source>
</reference>
<evidence type="ECO:0000256" key="5">
    <source>
        <dbReference type="ARBA" id="ARBA00022692"/>
    </source>
</evidence>
<evidence type="ECO:0000256" key="8">
    <source>
        <dbReference type="SAM" id="MobiDB-lite"/>
    </source>
</evidence>
<feature type="region of interest" description="Disordered" evidence="8">
    <location>
        <begin position="517"/>
        <end position="538"/>
    </location>
</feature>
<dbReference type="SUPFAM" id="SSF56954">
    <property type="entry name" value="Outer membrane efflux proteins (OEP)"/>
    <property type="match status" value="1"/>
</dbReference>
<comment type="subcellular location">
    <subcellularLocation>
        <location evidence="1">Cell outer membrane</location>
    </subcellularLocation>
</comment>
<evidence type="ECO:0000256" key="1">
    <source>
        <dbReference type="ARBA" id="ARBA00004442"/>
    </source>
</evidence>
<dbReference type="Pfam" id="PF02321">
    <property type="entry name" value="OEP"/>
    <property type="match status" value="2"/>
</dbReference>
<dbReference type="InterPro" id="IPR051906">
    <property type="entry name" value="TolC-like"/>
</dbReference>
<dbReference type="PANTHER" id="PTHR30026">
    <property type="entry name" value="OUTER MEMBRANE PROTEIN TOLC"/>
    <property type="match status" value="1"/>
</dbReference>
<dbReference type="eggNOG" id="COG1538">
    <property type="taxonomic scope" value="Bacteria"/>
</dbReference>
<dbReference type="AlphaFoldDB" id="Q2RTE7"/>
<dbReference type="HOGENOM" id="CLU_012817_0_1_5"/>
<dbReference type="Gene3D" id="1.20.1600.10">
    <property type="entry name" value="Outer membrane efflux proteins (OEP)"/>
    <property type="match status" value="1"/>
</dbReference>
<dbReference type="STRING" id="269796.Rru_A1798"/>
<sequence>MFCVAPLWWSCILTKGEATPFLCDDLRLAVPFGARAERAPERTVFEAFREKLMIKPVSIAVASLLVAGLGLSSPVMAETFDEALVSAYQANPTLQARRALLRAVDEQVPQALSDWRPQVSVQGSTFYQQMDYEPGRKNLDNRPATLGVVLQQNIFRGLRTVAQTDQAKAQVQSERALLRSVEQTVLLNAAQAYFNVIRDQAVLELNINNEQVLRRQLDAANDRFRVGEITRTDVAQADSRLAGAIADRIQAEGTLESSRANYTQVVGHPPENIQPPPPYARLPQTLEDGLNTALSANPDVIAALYVWRQAQAAIRDQRGKLLPTLNAEVSYSFSHNPSATTEYDTKTFQAGLNLTVPLYQGGAVYSQIRDAKHRAGQRRLQVDEQREAVIESLTSAWETLTSARARVSSYKSQIEAAGIALDGVQREAQVGSRTVLDVLDAEQELLTSRVNLVRAERDSAISTYEVLAALGAMTAEDLGLNTPLYDATAHYNDVKGQWIGGNDLANQDEDLIVKTAPPIDGDSMTRPVRALDSATGTR</sequence>
<evidence type="ECO:0000313" key="9">
    <source>
        <dbReference type="EMBL" id="ABC22598.1"/>
    </source>
</evidence>
<dbReference type="PANTHER" id="PTHR30026:SF22">
    <property type="entry name" value="OUTER MEMBRANE EFFLUX PROTEIN"/>
    <property type="match status" value="1"/>
</dbReference>
<keyword evidence="5" id="KW-0812">Transmembrane</keyword>
<dbReference type="KEGG" id="rru:Rru_A1798"/>
<keyword evidence="3" id="KW-0813">Transport</keyword>
<dbReference type="GO" id="GO:1990281">
    <property type="term" value="C:efflux pump complex"/>
    <property type="evidence" value="ECO:0007669"/>
    <property type="project" value="TreeGrafter"/>
</dbReference>
<evidence type="ECO:0000313" key="10">
    <source>
        <dbReference type="Proteomes" id="UP000001929"/>
    </source>
</evidence>
<dbReference type="InterPro" id="IPR010130">
    <property type="entry name" value="T1SS_OMP_TolC"/>
</dbReference>
<dbReference type="GO" id="GO:0015562">
    <property type="term" value="F:efflux transmembrane transporter activity"/>
    <property type="evidence" value="ECO:0007669"/>
    <property type="project" value="InterPro"/>
</dbReference>
<keyword evidence="6" id="KW-0472">Membrane</keyword>
<dbReference type="PhylomeDB" id="Q2RTE7"/>
<accession>Q2RTE7</accession>
<dbReference type="GO" id="GO:0009279">
    <property type="term" value="C:cell outer membrane"/>
    <property type="evidence" value="ECO:0007669"/>
    <property type="project" value="UniProtKB-SubCell"/>
</dbReference>
<comment type="similarity">
    <text evidence="2">Belongs to the outer membrane factor (OMF) (TC 1.B.17) family.</text>
</comment>
<name>Q2RTE7_RHORT</name>
<gene>
    <name evidence="9" type="ordered locus">Rru_A1798</name>
</gene>
<evidence type="ECO:0000256" key="2">
    <source>
        <dbReference type="ARBA" id="ARBA00007613"/>
    </source>
</evidence>
<dbReference type="InterPro" id="IPR003423">
    <property type="entry name" value="OMP_efflux"/>
</dbReference>
<evidence type="ECO:0000256" key="7">
    <source>
        <dbReference type="ARBA" id="ARBA00023237"/>
    </source>
</evidence>
<keyword evidence="7" id="KW-0998">Cell outer membrane</keyword>
<dbReference type="EnsemblBacteria" id="ABC22598">
    <property type="protein sequence ID" value="ABC22598"/>
    <property type="gene ID" value="Rru_A1798"/>
</dbReference>
<dbReference type="EMBL" id="CP000230">
    <property type="protein sequence ID" value="ABC22598.1"/>
    <property type="molecule type" value="Genomic_DNA"/>
</dbReference>
<proteinExistence type="inferred from homology"/>
<keyword evidence="10" id="KW-1185">Reference proteome</keyword>
<evidence type="ECO:0000256" key="6">
    <source>
        <dbReference type="ARBA" id="ARBA00023136"/>
    </source>
</evidence>
<dbReference type="NCBIfam" id="TIGR01844">
    <property type="entry name" value="type_I_sec_TolC"/>
    <property type="match status" value="1"/>
</dbReference>
<evidence type="ECO:0000256" key="4">
    <source>
        <dbReference type="ARBA" id="ARBA00022452"/>
    </source>
</evidence>